<evidence type="ECO:0000259" key="7">
    <source>
        <dbReference type="SMART" id="SM00978"/>
    </source>
</evidence>
<keyword evidence="5" id="KW-0496">Mitochondrion</keyword>
<evidence type="ECO:0000313" key="8">
    <source>
        <dbReference type="EMBL" id="OII74260.1"/>
    </source>
</evidence>
<gene>
    <name evidence="8" type="ORF">cubi_01104</name>
</gene>
<proteinExistence type="inferred from homology"/>
<dbReference type="Pfam" id="PF04280">
    <property type="entry name" value="Tim44"/>
    <property type="match status" value="1"/>
</dbReference>
<dbReference type="VEuPathDB" id="CryptoDB:cubi_01104"/>
<keyword evidence="3" id="KW-0999">Mitochondrion inner membrane</keyword>
<dbReference type="SUPFAM" id="SSF54427">
    <property type="entry name" value="NTF2-like"/>
    <property type="match status" value="1"/>
</dbReference>
<comment type="subcellular location">
    <subcellularLocation>
        <location evidence="1">Mitochondrion inner membrane</location>
    </subcellularLocation>
</comment>
<reference evidence="8 9" key="1">
    <citation type="submission" date="2016-10" db="EMBL/GenBank/DDBJ databases">
        <title>Reductive evolution of mitochondrial metabolism and differential evolution of invasion-related proteins in Cryptosporidium.</title>
        <authorList>
            <person name="Liu S."/>
            <person name="Roellig D.M."/>
            <person name="Guo Y."/>
            <person name="Li N."/>
            <person name="Frace M.A."/>
            <person name="Tang K."/>
            <person name="Zhang L."/>
            <person name="Feng Y."/>
            <person name="Xiao L."/>
        </authorList>
    </citation>
    <scope>NUCLEOTIDE SEQUENCE [LARGE SCALE GENOMIC DNA]</scope>
    <source>
        <strain evidence="8">39726</strain>
    </source>
</reference>
<organism evidence="8 9">
    <name type="scientific">Cryptosporidium ubiquitum</name>
    <dbReference type="NCBI Taxonomy" id="857276"/>
    <lineage>
        <taxon>Eukaryota</taxon>
        <taxon>Sar</taxon>
        <taxon>Alveolata</taxon>
        <taxon>Apicomplexa</taxon>
        <taxon>Conoidasida</taxon>
        <taxon>Coccidia</taxon>
        <taxon>Eucoccidiorida</taxon>
        <taxon>Eimeriorina</taxon>
        <taxon>Cryptosporidiidae</taxon>
        <taxon>Cryptosporidium</taxon>
    </lineage>
</organism>
<keyword evidence="9" id="KW-1185">Reference proteome</keyword>
<dbReference type="EMBL" id="LRBP01000012">
    <property type="protein sequence ID" value="OII74260.1"/>
    <property type="molecule type" value="Genomic_DNA"/>
</dbReference>
<dbReference type="GO" id="GO:0005743">
    <property type="term" value="C:mitochondrial inner membrane"/>
    <property type="evidence" value="ECO:0007669"/>
    <property type="project" value="UniProtKB-SubCell"/>
</dbReference>
<dbReference type="Gene3D" id="3.10.450.240">
    <property type="match status" value="1"/>
</dbReference>
<sequence>MEKFNSCVLKNFCAYCLSHNFTRSVYTSRNISLFYGNNKKYMNSTILNNLVLRKRKFHGVINSYYDKFVSQLKKEIKNDKLLQDDIAFLKKKVGDLYFKISNKSSFTSFYFSNTHFNIAILYKINQILSNLKFFMAKISLIFSQLITSDFFSKNLIIVKNLFYDEASESKIERELSNWKFDRNQENPVGKINIHDNKIRNFDNKNDIKAYGIENSVVLHNLSLKDRFGAKLKNMSLLKNIFENKYIEIIFNRNKISRAVKEMKAINPNFKLPDFITIFEAYILPKFMDSYYTCDEHKLRLHCGDTAYRQFYSNIMELKKMGLSFNTKILQLGDIELKGAESSEVIFSYKDIKLRKSQPILIFTFKTQQINCLQDHNGRIISGSFDDIRELQYSISVTPHPNINVLGLEYPYLITELSVIGSTPIL</sequence>
<feature type="domain" description="Tim44-like" evidence="7">
    <location>
        <begin position="255"/>
        <end position="418"/>
    </location>
</feature>
<evidence type="ECO:0000256" key="2">
    <source>
        <dbReference type="ARBA" id="ARBA00009597"/>
    </source>
</evidence>
<accession>A0A1J4MML9</accession>
<evidence type="ECO:0000256" key="3">
    <source>
        <dbReference type="ARBA" id="ARBA00022792"/>
    </source>
</evidence>
<dbReference type="AlphaFoldDB" id="A0A1J4MML9"/>
<keyword evidence="6" id="KW-0472">Membrane</keyword>
<dbReference type="OrthoDB" id="10265990at2759"/>
<dbReference type="InterPro" id="IPR032710">
    <property type="entry name" value="NTF2-like_dom_sf"/>
</dbReference>
<dbReference type="GO" id="GO:0051087">
    <property type="term" value="F:protein-folding chaperone binding"/>
    <property type="evidence" value="ECO:0007669"/>
    <property type="project" value="TreeGrafter"/>
</dbReference>
<evidence type="ECO:0000256" key="4">
    <source>
        <dbReference type="ARBA" id="ARBA00022946"/>
    </source>
</evidence>
<dbReference type="GeneID" id="39977895"/>
<name>A0A1J4MML9_9CRYT</name>
<dbReference type="Proteomes" id="UP000186176">
    <property type="component" value="Unassembled WGS sequence"/>
</dbReference>
<dbReference type="GO" id="GO:0030150">
    <property type="term" value="P:protein import into mitochondrial matrix"/>
    <property type="evidence" value="ECO:0007669"/>
    <property type="project" value="TreeGrafter"/>
</dbReference>
<dbReference type="PANTHER" id="PTHR10721:SF1">
    <property type="entry name" value="MITOCHONDRIAL IMPORT INNER MEMBRANE TRANSLOCASE SUBUNIT TIM44"/>
    <property type="match status" value="1"/>
</dbReference>
<dbReference type="PANTHER" id="PTHR10721">
    <property type="entry name" value="MITOCHONDRIAL IMPORT INNER MEMBRANE TRANSLOCASE SUBUNIT TIM44"/>
    <property type="match status" value="1"/>
</dbReference>
<keyword evidence="4" id="KW-0809">Transit peptide</keyword>
<protein>
    <submittedName>
        <fullName evidence="8">Mitochondrial import inner translocase subunit TIM44</fullName>
    </submittedName>
</protein>
<evidence type="ECO:0000256" key="1">
    <source>
        <dbReference type="ARBA" id="ARBA00004273"/>
    </source>
</evidence>
<comment type="caution">
    <text evidence="8">The sequence shown here is derived from an EMBL/GenBank/DDBJ whole genome shotgun (WGS) entry which is preliminary data.</text>
</comment>
<dbReference type="InterPro" id="IPR039544">
    <property type="entry name" value="Tim44-like"/>
</dbReference>
<dbReference type="RefSeq" id="XP_028875453.1">
    <property type="nucleotide sequence ID" value="XM_029018116.1"/>
</dbReference>
<comment type="similarity">
    <text evidence="2">Belongs to the Tim44 family.</text>
</comment>
<dbReference type="SMART" id="SM00978">
    <property type="entry name" value="Tim44"/>
    <property type="match status" value="1"/>
</dbReference>
<evidence type="ECO:0000256" key="6">
    <source>
        <dbReference type="ARBA" id="ARBA00023136"/>
    </source>
</evidence>
<evidence type="ECO:0000256" key="5">
    <source>
        <dbReference type="ARBA" id="ARBA00023128"/>
    </source>
</evidence>
<dbReference type="InterPro" id="IPR007379">
    <property type="entry name" value="Tim44-like_dom"/>
</dbReference>
<evidence type="ECO:0000313" key="9">
    <source>
        <dbReference type="Proteomes" id="UP000186176"/>
    </source>
</evidence>